<dbReference type="Pfam" id="PF23359">
    <property type="entry name" value="Lsr2_DNA-bd"/>
    <property type="match status" value="1"/>
</dbReference>
<dbReference type="Pfam" id="PF11774">
    <property type="entry name" value="Lsr2"/>
    <property type="match status" value="1"/>
</dbReference>
<dbReference type="RefSeq" id="WP_210901549.1">
    <property type="nucleotide sequence ID" value="NZ_CP071696.1"/>
</dbReference>
<feature type="compositionally biased region" description="Low complexity" evidence="2">
    <location>
        <begin position="62"/>
        <end position="79"/>
    </location>
</feature>
<evidence type="ECO:0000313" key="5">
    <source>
        <dbReference type="EMBL" id="QTX06015.1"/>
    </source>
</evidence>
<evidence type="ECO:0000256" key="1">
    <source>
        <dbReference type="ARBA" id="ARBA00023125"/>
    </source>
</evidence>
<dbReference type="Proteomes" id="UP000671914">
    <property type="component" value="Chromosome"/>
</dbReference>
<dbReference type="InterPro" id="IPR024412">
    <property type="entry name" value="Lsr2_dim_dom"/>
</dbReference>
<dbReference type="GO" id="GO:0016746">
    <property type="term" value="F:acyltransferase activity"/>
    <property type="evidence" value="ECO:0007669"/>
    <property type="project" value="InterPro"/>
</dbReference>
<evidence type="ECO:0000259" key="4">
    <source>
        <dbReference type="Pfam" id="PF23359"/>
    </source>
</evidence>
<dbReference type="Gene3D" id="3.30.60.230">
    <property type="entry name" value="Lsr2, dimerization domain"/>
    <property type="match status" value="1"/>
</dbReference>
<keyword evidence="1" id="KW-0238">DNA-binding</keyword>
<dbReference type="InterPro" id="IPR055370">
    <property type="entry name" value="Lsr2_DNA-bd"/>
</dbReference>
<name>A0A975FP63_9MICO</name>
<dbReference type="Gene3D" id="4.10.320.10">
    <property type="entry name" value="E3-binding domain"/>
    <property type="match status" value="1"/>
</dbReference>
<protein>
    <submittedName>
        <fullName evidence="5">Lsr2 family protein</fullName>
    </submittedName>
</protein>
<dbReference type="InterPro" id="IPR036625">
    <property type="entry name" value="E3-bd_dom_sf"/>
</dbReference>
<dbReference type="AlphaFoldDB" id="A0A975FP63"/>
<dbReference type="EMBL" id="CP071696">
    <property type="protein sequence ID" value="QTX06015.1"/>
    <property type="molecule type" value="Genomic_DNA"/>
</dbReference>
<evidence type="ECO:0000256" key="2">
    <source>
        <dbReference type="SAM" id="MobiDB-lite"/>
    </source>
</evidence>
<reference evidence="5" key="1">
    <citation type="submission" date="2021-03" db="EMBL/GenBank/DDBJ databases">
        <title>Agromyces archimandritus sp. nov., isolated from the cockroach Archimandrita tessellata.</title>
        <authorList>
            <person name="Guzman J."/>
            <person name="Ortuzar M."/>
            <person name="Poehlein A."/>
            <person name="Daniel R."/>
            <person name="Trujillo M."/>
            <person name="Vilcinskas A."/>
        </authorList>
    </citation>
    <scope>NUCLEOTIDE SEQUENCE</scope>
    <source>
        <strain evidence="5">G127AT</strain>
    </source>
</reference>
<sequence length="113" mass="12368">MARKIIHQLVDDLDGTVLEPGDGETVQFALDGRAFEIDLTEANAKELRDALAPYLKAGRSLRAGAPAPRRAPRRNPSGRDLNAIREWARGKGHKVSDRGRVSEAILAEYDAAH</sequence>
<evidence type="ECO:0000259" key="3">
    <source>
        <dbReference type="Pfam" id="PF11774"/>
    </source>
</evidence>
<organism evidence="5 6">
    <name type="scientific">Agromyces archimandritae</name>
    <dbReference type="NCBI Taxonomy" id="2781962"/>
    <lineage>
        <taxon>Bacteria</taxon>
        <taxon>Bacillati</taxon>
        <taxon>Actinomycetota</taxon>
        <taxon>Actinomycetes</taxon>
        <taxon>Micrococcales</taxon>
        <taxon>Microbacteriaceae</taxon>
        <taxon>Agromyces</taxon>
    </lineage>
</organism>
<evidence type="ECO:0000313" key="6">
    <source>
        <dbReference type="Proteomes" id="UP000671914"/>
    </source>
</evidence>
<feature type="domain" description="Lsr2 DNA-binding" evidence="4">
    <location>
        <begin position="78"/>
        <end position="112"/>
    </location>
</feature>
<accession>A0A975FP63</accession>
<keyword evidence="6" id="KW-1185">Reference proteome</keyword>
<feature type="region of interest" description="Disordered" evidence="2">
    <location>
        <begin position="62"/>
        <end position="81"/>
    </location>
</feature>
<dbReference type="InterPro" id="IPR042261">
    <property type="entry name" value="Lsr2-like_dimerization"/>
</dbReference>
<proteinExistence type="predicted"/>
<dbReference type="GO" id="GO:0003677">
    <property type="term" value="F:DNA binding"/>
    <property type="evidence" value="ECO:0007669"/>
    <property type="project" value="UniProtKB-KW"/>
</dbReference>
<gene>
    <name evidence="5" type="ORF">G127AT_07495</name>
</gene>
<feature type="domain" description="Lsr2 dimerization" evidence="3">
    <location>
        <begin position="1"/>
        <end position="60"/>
    </location>
</feature>
<dbReference type="KEGG" id="aarc:G127AT_07495"/>